<dbReference type="Proteomes" id="UP001500433">
    <property type="component" value="Unassembled WGS sequence"/>
</dbReference>
<dbReference type="RefSeq" id="WP_345273685.1">
    <property type="nucleotide sequence ID" value="NZ_BAABJH010000002.1"/>
</dbReference>
<sequence length="139" mass="15773">MKSNNLLKLLGIFIIGLIIMTSCSSDDDSNTDTNFVNVFFFDKWWYDSNDLTADIYFHSDGDYEQRTAFQGNEIKGTGAWTWEDENSGIMKIDNFGGSGQVLSSIWYKLTNIQTNTITIQQSLDGTDFSNEVIYNDSNN</sequence>
<keyword evidence="3" id="KW-1185">Reference proteome</keyword>
<keyword evidence="1" id="KW-0732">Signal</keyword>
<dbReference type="PROSITE" id="PS51257">
    <property type="entry name" value="PROKAR_LIPOPROTEIN"/>
    <property type="match status" value="1"/>
</dbReference>
<protein>
    <recommendedName>
        <fullName evidence="4">Lipocalin-like domain-containing protein</fullName>
    </recommendedName>
</protein>
<evidence type="ECO:0000256" key="1">
    <source>
        <dbReference type="SAM" id="SignalP"/>
    </source>
</evidence>
<feature type="signal peptide" evidence="1">
    <location>
        <begin position="1"/>
        <end position="24"/>
    </location>
</feature>
<proteinExistence type="predicted"/>
<evidence type="ECO:0000313" key="3">
    <source>
        <dbReference type="Proteomes" id="UP001500433"/>
    </source>
</evidence>
<evidence type="ECO:0000313" key="2">
    <source>
        <dbReference type="EMBL" id="GAA4892917.1"/>
    </source>
</evidence>
<organism evidence="2 3">
    <name type="scientific">Flaviramulus aquimarinus</name>
    <dbReference type="NCBI Taxonomy" id="1170456"/>
    <lineage>
        <taxon>Bacteria</taxon>
        <taxon>Pseudomonadati</taxon>
        <taxon>Bacteroidota</taxon>
        <taxon>Flavobacteriia</taxon>
        <taxon>Flavobacteriales</taxon>
        <taxon>Flavobacteriaceae</taxon>
        <taxon>Flaviramulus</taxon>
    </lineage>
</organism>
<dbReference type="EMBL" id="BAABJH010000002">
    <property type="protein sequence ID" value="GAA4892917.1"/>
    <property type="molecule type" value="Genomic_DNA"/>
</dbReference>
<gene>
    <name evidence="2" type="ORF">GCM10023311_16680</name>
</gene>
<reference evidence="3" key="1">
    <citation type="journal article" date="2019" name="Int. J. Syst. Evol. Microbiol.">
        <title>The Global Catalogue of Microorganisms (GCM) 10K type strain sequencing project: providing services to taxonomists for standard genome sequencing and annotation.</title>
        <authorList>
            <consortium name="The Broad Institute Genomics Platform"/>
            <consortium name="The Broad Institute Genome Sequencing Center for Infectious Disease"/>
            <person name="Wu L."/>
            <person name="Ma J."/>
        </authorList>
    </citation>
    <scope>NUCLEOTIDE SEQUENCE [LARGE SCALE GENOMIC DNA]</scope>
    <source>
        <strain evidence="3">JCM 18274</strain>
    </source>
</reference>
<name>A0ABP9F3G1_9FLAO</name>
<comment type="caution">
    <text evidence="2">The sequence shown here is derived from an EMBL/GenBank/DDBJ whole genome shotgun (WGS) entry which is preliminary data.</text>
</comment>
<feature type="chain" id="PRO_5045516585" description="Lipocalin-like domain-containing protein" evidence="1">
    <location>
        <begin position="25"/>
        <end position="139"/>
    </location>
</feature>
<evidence type="ECO:0008006" key="4">
    <source>
        <dbReference type="Google" id="ProtNLM"/>
    </source>
</evidence>
<accession>A0ABP9F3G1</accession>